<dbReference type="OrthoDB" id="9773932at2"/>
<feature type="domain" description="BioF2-like acetyltransferase" evidence="1">
    <location>
        <begin position="166"/>
        <end position="305"/>
    </location>
</feature>
<keyword evidence="3" id="KW-1185">Reference proteome</keyword>
<dbReference type="Pfam" id="PF13480">
    <property type="entry name" value="Acetyltransf_6"/>
    <property type="match status" value="1"/>
</dbReference>
<reference evidence="2 3" key="1">
    <citation type="submission" date="2019-02" db="EMBL/GenBank/DDBJ databases">
        <title>Deep-cultivation of Planctomycetes and their phenomic and genomic characterization uncovers novel biology.</title>
        <authorList>
            <person name="Wiegand S."/>
            <person name="Jogler M."/>
            <person name="Boedeker C."/>
            <person name="Pinto D."/>
            <person name="Vollmers J."/>
            <person name="Rivas-Marin E."/>
            <person name="Kohn T."/>
            <person name="Peeters S.H."/>
            <person name="Heuer A."/>
            <person name="Rast P."/>
            <person name="Oberbeckmann S."/>
            <person name="Bunk B."/>
            <person name="Jeske O."/>
            <person name="Meyerdierks A."/>
            <person name="Storesund J.E."/>
            <person name="Kallscheuer N."/>
            <person name="Luecker S."/>
            <person name="Lage O.M."/>
            <person name="Pohl T."/>
            <person name="Merkel B.J."/>
            <person name="Hornburger P."/>
            <person name="Mueller R.-W."/>
            <person name="Bruemmer F."/>
            <person name="Labrenz M."/>
            <person name="Spormann A.M."/>
            <person name="Op den Camp H."/>
            <person name="Overmann J."/>
            <person name="Amann R."/>
            <person name="Jetten M.S.M."/>
            <person name="Mascher T."/>
            <person name="Medema M.H."/>
            <person name="Devos D.P."/>
            <person name="Kaster A.-K."/>
            <person name="Ovreas L."/>
            <person name="Rohde M."/>
            <person name="Galperin M.Y."/>
            <person name="Jogler C."/>
        </authorList>
    </citation>
    <scope>NUCLEOTIDE SEQUENCE [LARGE SCALE GENOMIC DNA]</scope>
    <source>
        <strain evidence="2 3">KS4</strain>
    </source>
</reference>
<protein>
    <submittedName>
        <fullName evidence="2">FemAB family protein</fullName>
    </submittedName>
</protein>
<dbReference type="PANTHER" id="PTHR36174:SF1">
    <property type="entry name" value="LIPID II:GLYCINE GLYCYLTRANSFERASE"/>
    <property type="match status" value="1"/>
</dbReference>
<dbReference type="KEGG" id="pcor:KS4_02800"/>
<dbReference type="PANTHER" id="PTHR36174">
    <property type="entry name" value="LIPID II:GLYCINE GLYCYLTRANSFERASE"/>
    <property type="match status" value="1"/>
</dbReference>
<dbReference type="Proteomes" id="UP000317369">
    <property type="component" value="Chromosome"/>
</dbReference>
<organism evidence="2 3">
    <name type="scientific">Poriferisphaera corsica</name>
    <dbReference type="NCBI Taxonomy" id="2528020"/>
    <lineage>
        <taxon>Bacteria</taxon>
        <taxon>Pseudomonadati</taxon>
        <taxon>Planctomycetota</taxon>
        <taxon>Phycisphaerae</taxon>
        <taxon>Phycisphaerales</taxon>
        <taxon>Phycisphaeraceae</taxon>
        <taxon>Poriferisphaera</taxon>
    </lineage>
</organism>
<gene>
    <name evidence="2" type="ORF">KS4_02800</name>
</gene>
<dbReference type="SUPFAM" id="SSF55729">
    <property type="entry name" value="Acyl-CoA N-acyltransferases (Nat)"/>
    <property type="match status" value="1"/>
</dbReference>
<evidence type="ECO:0000313" key="2">
    <source>
        <dbReference type="EMBL" id="QDU32249.1"/>
    </source>
</evidence>
<proteinExistence type="predicted"/>
<dbReference type="NCBIfam" id="TIGR03019">
    <property type="entry name" value="pepcterm_femAB"/>
    <property type="match status" value="1"/>
</dbReference>
<dbReference type="AlphaFoldDB" id="A0A517YPU4"/>
<dbReference type="InterPro" id="IPR016181">
    <property type="entry name" value="Acyl_CoA_acyltransferase"/>
</dbReference>
<dbReference type="Gene3D" id="3.40.630.30">
    <property type="match status" value="1"/>
</dbReference>
<name>A0A517YPU4_9BACT</name>
<sequence length="362" mass="41174">MLVHIEHDFDEKTCDQIAHYLRASKSPDVAIEHDVRWLRILRDGLGHRVMAIIARDRNDQIHGYLPLALTRSPLFGRFLVSLPYLNRAGIIADSTEIAHAIIQKAAEAAQWVNAQYLELRHLDQQLPSFSTSKSSPINQIKSDKVLMQLDLTSIQDNDALWQHYSAKVRNQIRKAEKHPLSIQWGSSHLLDAFYGIFAINMRDLGTPVYSKRLFERIIAELPDNAEFGIVSHENQPVAAALLLHDDLASSPRTQIPSASCLRAFNHTNANMFMYHNLLQRALSRGSHIFDFGRSTPDTGTFRFKKQWGATPTACHWHYHLRRGSINAVRPESASMQRKVELWKKMPVWMTKAIGPAIVKGIP</sequence>
<dbReference type="InterPro" id="IPR017469">
    <property type="entry name" value="PEP-CTERM_FemAB-rel"/>
</dbReference>
<evidence type="ECO:0000313" key="3">
    <source>
        <dbReference type="Proteomes" id="UP000317369"/>
    </source>
</evidence>
<evidence type="ECO:0000259" key="1">
    <source>
        <dbReference type="Pfam" id="PF13480"/>
    </source>
</evidence>
<dbReference type="EMBL" id="CP036425">
    <property type="protein sequence ID" value="QDU32249.1"/>
    <property type="molecule type" value="Genomic_DNA"/>
</dbReference>
<dbReference type="InterPro" id="IPR038740">
    <property type="entry name" value="BioF2-like_GNAT_dom"/>
</dbReference>
<accession>A0A517YPU4</accession>
<dbReference type="InterPro" id="IPR050644">
    <property type="entry name" value="PG_Glycine_Bridge_Synth"/>
</dbReference>
<dbReference type="RefSeq" id="WP_145073503.1">
    <property type="nucleotide sequence ID" value="NZ_CP036425.1"/>
</dbReference>